<keyword evidence="1" id="KW-0732">Signal</keyword>
<reference evidence="2" key="1">
    <citation type="submission" date="2021-01" db="EMBL/GenBank/DDBJ databases">
        <authorList>
            <person name="Corre E."/>
            <person name="Pelletier E."/>
            <person name="Niang G."/>
            <person name="Scheremetjew M."/>
            <person name="Finn R."/>
            <person name="Kale V."/>
            <person name="Holt S."/>
            <person name="Cochrane G."/>
            <person name="Meng A."/>
            <person name="Brown T."/>
            <person name="Cohen L."/>
        </authorList>
    </citation>
    <scope>NUCLEOTIDE SEQUENCE</scope>
    <source>
        <strain evidence="2">CCMP1594</strain>
    </source>
</reference>
<gene>
    <name evidence="2" type="ORF">EGYM00163_LOCUS49820</name>
</gene>
<name>A0A7S4LME9_9EUGL</name>
<evidence type="ECO:0000313" key="2">
    <source>
        <dbReference type="EMBL" id="CAE0838448.1"/>
    </source>
</evidence>
<feature type="chain" id="PRO_5030959103" evidence="1">
    <location>
        <begin position="29"/>
        <end position="516"/>
    </location>
</feature>
<proteinExistence type="predicted"/>
<dbReference type="EMBL" id="HBJA01144590">
    <property type="protein sequence ID" value="CAE0838448.1"/>
    <property type="molecule type" value="Transcribed_RNA"/>
</dbReference>
<sequence>MINRRCAVALLTVLIVFMLSTFLEFAAWSEQHGETAAAATVQSNEKAMEWGDPFTQMAQYESPQHQARKSLKTYPCTAVDNTHPAFRVQLCSDGCKGVFRIERIGPGPGNGSLSDKGSLCAPVKPLSNHSTTEQWIREHVGPDAFMFRFLGPDVVMGDTVFLGGCTYETSFELFSVGSYSVKADLMYVDYDMLDEYNYHTVWPPLLYVPLIQDMKYSITCKTPSPTAAAPDSAAQAPTSAPLANSSGWCGDGLHRGRWLGEQWQPVDCNLRHTSRVAQCLKGKKVAIFGDSHLLRTFRGLRIALDPTFDDNSTQIPAIRNLKTATSFYIPGLNMTLTYIKAPFMFYSDLKEGKMCCEVDVEGFLPQYDFNVLGFGQHPAAGCCCCWQDGHWPFLRYVQYVHRLMPLLKDSLRRRKPVTWIGVTAWQPKKHNAKTRFNLNGEKKSLDWRNNYRLSMYNRFAYSIMQQNGIKVVDAFQVAYPMMHTTKDGAHYLGMVQKNIVHEVLNALGAWCDELGF</sequence>
<dbReference type="AlphaFoldDB" id="A0A7S4LME9"/>
<accession>A0A7S4LME9</accession>
<organism evidence="2">
    <name type="scientific">Eutreptiella gymnastica</name>
    <dbReference type="NCBI Taxonomy" id="73025"/>
    <lineage>
        <taxon>Eukaryota</taxon>
        <taxon>Discoba</taxon>
        <taxon>Euglenozoa</taxon>
        <taxon>Euglenida</taxon>
        <taxon>Spirocuta</taxon>
        <taxon>Euglenophyceae</taxon>
        <taxon>Eutreptiales</taxon>
        <taxon>Eutreptiaceae</taxon>
        <taxon>Eutreptiella</taxon>
    </lineage>
</organism>
<protein>
    <submittedName>
        <fullName evidence="2">Uncharacterized protein</fullName>
    </submittedName>
</protein>
<feature type="signal peptide" evidence="1">
    <location>
        <begin position="1"/>
        <end position="28"/>
    </location>
</feature>
<evidence type="ECO:0000256" key="1">
    <source>
        <dbReference type="SAM" id="SignalP"/>
    </source>
</evidence>